<proteinExistence type="predicted"/>
<evidence type="ECO:0000313" key="2">
    <source>
        <dbReference type="EMBL" id="VFJ46954.1"/>
    </source>
</evidence>
<evidence type="ECO:0000256" key="1">
    <source>
        <dbReference type="SAM" id="Phobius"/>
    </source>
</evidence>
<gene>
    <name evidence="2" type="ORF">BECKFW1821A_GA0114235_101425</name>
    <name evidence="3" type="ORF">BECKFW1821B_GA0114236_102616</name>
</gene>
<accession>A0A450S535</accession>
<keyword evidence="1" id="KW-1133">Transmembrane helix</keyword>
<dbReference type="AlphaFoldDB" id="A0A450S535"/>
<evidence type="ECO:0000313" key="3">
    <source>
        <dbReference type="EMBL" id="VFJ56227.1"/>
    </source>
</evidence>
<organism evidence="2">
    <name type="scientific">Candidatus Kentrum sp. FW</name>
    <dbReference type="NCBI Taxonomy" id="2126338"/>
    <lineage>
        <taxon>Bacteria</taxon>
        <taxon>Pseudomonadati</taxon>
        <taxon>Pseudomonadota</taxon>
        <taxon>Gammaproteobacteria</taxon>
        <taxon>Candidatus Kentrum</taxon>
    </lineage>
</organism>
<keyword evidence="1" id="KW-0812">Transmembrane</keyword>
<dbReference type="EMBL" id="CAADFD010000026">
    <property type="protein sequence ID" value="VFJ56227.1"/>
    <property type="molecule type" value="Genomic_DNA"/>
</dbReference>
<dbReference type="EMBL" id="CAADEW010000014">
    <property type="protein sequence ID" value="VFJ46954.1"/>
    <property type="molecule type" value="Genomic_DNA"/>
</dbReference>
<name>A0A450S535_9GAMM</name>
<sequence>MEYTLLSIQVYALAIVISLLVAVMIRGVVSTLSALGNKTSATIETPDTIVVNESNDDHIAAVTAAVWAMVGPYRIVHIEPTDRGRVWATESLLTHHTSHAVGHHSKR</sequence>
<keyword evidence="1" id="KW-0472">Membrane</keyword>
<evidence type="ECO:0008006" key="4">
    <source>
        <dbReference type="Google" id="ProtNLM"/>
    </source>
</evidence>
<reference evidence="2" key="1">
    <citation type="submission" date="2019-02" db="EMBL/GenBank/DDBJ databases">
        <authorList>
            <person name="Gruber-Vodicka R. H."/>
            <person name="Seah K. B. B."/>
        </authorList>
    </citation>
    <scope>NUCLEOTIDE SEQUENCE</scope>
    <source>
        <strain evidence="3">BECK_BZ106</strain>
        <strain evidence="2">BECK_BZ15</strain>
    </source>
</reference>
<feature type="transmembrane region" description="Helical" evidence="1">
    <location>
        <begin position="6"/>
        <end position="29"/>
    </location>
</feature>
<protein>
    <recommendedName>
        <fullName evidence="4">Oxaloacetate decarboxylase, gamma chain</fullName>
    </recommendedName>
</protein>